<dbReference type="AlphaFoldDB" id="A0A934JVE3"/>
<gene>
    <name evidence="2" type="ORF">JF886_03295</name>
</gene>
<dbReference type="PROSITE" id="PS51186">
    <property type="entry name" value="GNAT"/>
    <property type="match status" value="1"/>
</dbReference>
<dbReference type="GO" id="GO:0016747">
    <property type="term" value="F:acyltransferase activity, transferring groups other than amino-acyl groups"/>
    <property type="evidence" value="ECO:0007669"/>
    <property type="project" value="InterPro"/>
</dbReference>
<evidence type="ECO:0000313" key="3">
    <source>
        <dbReference type="Proteomes" id="UP000606991"/>
    </source>
</evidence>
<dbReference type="SUPFAM" id="SSF55729">
    <property type="entry name" value="Acyl-CoA N-acyltransferases (Nat)"/>
    <property type="match status" value="1"/>
</dbReference>
<evidence type="ECO:0000313" key="2">
    <source>
        <dbReference type="EMBL" id="MBJ7593879.1"/>
    </source>
</evidence>
<dbReference type="Proteomes" id="UP000606991">
    <property type="component" value="Unassembled WGS sequence"/>
</dbReference>
<protein>
    <submittedName>
        <fullName evidence="2">GNAT family N-acetyltransferase</fullName>
    </submittedName>
</protein>
<dbReference type="InterPro" id="IPR000182">
    <property type="entry name" value="GNAT_dom"/>
</dbReference>
<proteinExistence type="predicted"/>
<evidence type="ECO:0000259" key="1">
    <source>
        <dbReference type="PROSITE" id="PS51186"/>
    </source>
</evidence>
<organism evidence="2 3">
    <name type="scientific">Candidatus Aeolococcus gillhamiae</name>
    <dbReference type="NCBI Taxonomy" id="3127015"/>
    <lineage>
        <taxon>Bacteria</taxon>
        <taxon>Bacillati</taxon>
        <taxon>Candidatus Dormiibacterota</taxon>
        <taxon>Candidatus Dormibacteria</taxon>
        <taxon>Candidatus Aeolococcales</taxon>
        <taxon>Candidatus Aeolococcaceae</taxon>
        <taxon>Candidatus Aeolococcus</taxon>
    </lineage>
</organism>
<name>A0A934JVE3_9BACT</name>
<sequence>MDITGELVRLRAFRPDDAPAIAEALADPRVVAYLAQWAHGPYTLEQARAWTTEPATPGALNFAIESIADGAFVGSTGFHDIDHHNRHCGWGIWIGPPHHWGKGYGTEACVLSVEYAFRFLAMEKVHLYVYAGNDRARRSYEKAGFVSEGIRRRHYWRDGALTDVELMAVFRDHPLYSERIAPIA</sequence>
<dbReference type="Pfam" id="PF13302">
    <property type="entry name" value="Acetyltransf_3"/>
    <property type="match status" value="1"/>
</dbReference>
<comment type="caution">
    <text evidence="2">The sequence shown here is derived from an EMBL/GenBank/DDBJ whole genome shotgun (WGS) entry which is preliminary data.</text>
</comment>
<dbReference type="EMBL" id="JAEKNS010000040">
    <property type="protein sequence ID" value="MBJ7593879.1"/>
    <property type="molecule type" value="Genomic_DNA"/>
</dbReference>
<dbReference type="InterPro" id="IPR016181">
    <property type="entry name" value="Acyl_CoA_acyltransferase"/>
</dbReference>
<accession>A0A934JVE3</accession>
<reference evidence="2 3" key="1">
    <citation type="submission" date="2020-10" db="EMBL/GenBank/DDBJ databases">
        <title>Ca. Dormibacterota MAGs.</title>
        <authorList>
            <person name="Montgomery K."/>
        </authorList>
    </citation>
    <scope>NUCLEOTIDE SEQUENCE [LARGE SCALE GENOMIC DNA]</scope>
    <source>
        <strain evidence="2">SC8812_S17_18</strain>
    </source>
</reference>
<dbReference type="PANTHER" id="PTHR43415:SF3">
    <property type="entry name" value="GNAT-FAMILY ACETYLTRANSFERASE"/>
    <property type="match status" value="1"/>
</dbReference>
<dbReference type="PANTHER" id="PTHR43415">
    <property type="entry name" value="SPERMIDINE N(1)-ACETYLTRANSFERASE"/>
    <property type="match status" value="1"/>
</dbReference>
<dbReference type="Gene3D" id="3.40.630.30">
    <property type="match status" value="1"/>
</dbReference>
<dbReference type="RefSeq" id="WP_337309594.1">
    <property type="nucleotide sequence ID" value="NZ_JAEKNS010000040.1"/>
</dbReference>
<feature type="domain" description="N-acetyltransferase" evidence="1">
    <location>
        <begin position="8"/>
        <end position="172"/>
    </location>
</feature>